<evidence type="ECO:0000313" key="3">
    <source>
        <dbReference type="Proteomes" id="UP000034291"/>
    </source>
</evidence>
<sequence>MPASATPSRPPIRSNTRPQFASTPRFLLSQRAAGPRKEAPDDIDSILSSDDATSDPLPTPRPAPPAGQFSHRPRRKEIIEDYGVEPDQITDQTAPGDNTTSPLESTTKLDPEIEALFGPTSHRTKRRRVLANTVTPWMQSRQRLDIPGSSPHQEPSSPSPSLPYCTPHHTRSAPTPQKTPPQPPPTPATTKASGRSIPRFLVSPFNPPPPPPPPPLSSQPVSRIKHLTETPPSQSPPARRKPGFVLPRSPSPSQTEDSSAIPTPFSPSSGTLHRRGRGHSSAPSYLPGGMAAEVRSWILEMGTKREQPPMSADTRTRSEHGLFNMQRYTLVLRINNVRQSALGSCGPIAFVQGYPVTSLDDTDANTGRSSDDSTERRNLLLLGAPRPRADERLQFRSASPRVPDLKHGDLVGVCWGLVWELNSDNQQSGEQSTNTGSGVNYDQVLRSESARSPHLGKWLVGMEWELIPSPMIKKDKTKE</sequence>
<feature type="compositionally biased region" description="Low complexity" evidence="1">
    <location>
        <begin position="188"/>
        <end position="204"/>
    </location>
</feature>
<feature type="compositionally biased region" description="Polar residues" evidence="1">
    <location>
        <begin position="13"/>
        <end position="22"/>
    </location>
</feature>
<dbReference type="OrthoDB" id="5389296at2759"/>
<accession>A0A0F8VUP7</accession>
<feature type="compositionally biased region" description="Polar residues" evidence="1">
    <location>
        <begin position="132"/>
        <end position="141"/>
    </location>
</feature>
<dbReference type="Proteomes" id="UP000034291">
    <property type="component" value="Unassembled WGS sequence"/>
</dbReference>
<feature type="compositionally biased region" description="Polar residues" evidence="1">
    <location>
        <begin position="251"/>
        <end position="271"/>
    </location>
</feature>
<feature type="compositionally biased region" description="Pro residues" evidence="1">
    <location>
        <begin position="205"/>
        <end position="217"/>
    </location>
</feature>
<feature type="compositionally biased region" description="Low complexity" evidence="1">
    <location>
        <begin position="45"/>
        <end position="56"/>
    </location>
</feature>
<dbReference type="EMBL" id="JZBS01000185">
    <property type="protein sequence ID" value="KKK26971.1"/>
    <property type="molecule type" value="Genomic_DNA"/>
</dbReference>
<feature type="compositionally biased region" description="Pro residues" evidence="1">
    <location>
        <begin position="177"/>
        <end position="187"/>
    </location>
</feature>
<proteinExistence type="predicted"/>
<gene>
    <name evidence="2" type="ORF">ARAM_006678</name>
</gene>
<comment type="caution">
    <text evidence="2">The sequence shown here is derived from an EMBL/GenBank/DDBJ whole genome shotgun (WGS) entry which is preliminary data.</text>
</comment>
<dbReference type="AlphaFoldDB" id="A0A0F8VUP7"/>
<reference evidence="2 3" key="1">
    <citation type="submission" date="2015-02" db="EMBL/GenBank/DDBJ databases">
        <title>Draft Genome Sequences of Two Closely-Related Aflatoxigenic Aspergillus Species Obtained from the Cote d'Ivoire.</title>
        <authorList>
            <person name="Moore G.G."/>
            <person name="Beltz S.B."/>
            <person name="Mack B.M."/>
        </authorList>
    </citation>
    <scope>NUCLEOTIDE SEQUENCE [LARGE SCALE GENOMIC DNA]</scope>
    <source>
        <strain evidence="2 3">SRRC1468</strain>
    </source>
</reference>
<feature type="compositionally biased region" description="Polar residues" evidence="1">
    <location>
        <begin position="89"/>
        <end position="108"/>
    </location>
</feature>
<evidence type="ECO:0000256" key="1">
    <source>
        <dbReference type="SAM" id="MobiDB-lite"/>
    </source>
</evidence>
<evidence type="ECO:0000313" key="2">
    <source>
        <dbReference type="EMBL" id="KKK26971.1"/>
    </source>
</evidence>
<organism evidence="2 3">
    <name type="scientific">Aspergillus rambellii</name>
    <dbReference type="NCBI Taxonomy" id="308745"/>
    <lineage>
        <taxon>Eukaryota</taxon>
        <taxon>Fungi</taxon>
        <taxon>Dikarya</taxon>
        <taxon>Ascomycota</taxon>
        <taxon>Pezizomycotina</taxon>
        <taxon>Eurotiomycetes</taxon>
        <taxon>Eurotiomycetidae</taxon>
        <taxon>Eurotiales</taxon>
        <taxon>Aspergillaceae</taxon>
        <taxon>Aspergillus</taxon>
        <taxon>Aspergillus subgen. Nidulantes</taxon>
    </lineage>
</organism>
<feature type="region of interest" description="Disordered" evidence="1">
    <location>
        <begin position="1"/>
        <end position="287"/>
    </location>
</feature>
<feature type="compositionally biased region" description="Low complexity" evidence="1">
    <location>
        <begin position="147"/>
        <end position="156"/>
    </location>
</feature>
<name>A0A0F8VUP7_9EURO</name>
<protein>
    <submittedName>
        <fullName evidence="2">Uncharacterized protein</fullName>
    </submittedName>
</protein>
<keyword evidence="3" id="KW-1185">Reference proteome</keyword>